<dbReference type="OrthoDB" id="6593316at2"/>
<evidence type="ECO:0000313" key="1">
    <source>
        <dbReference type="EMBL" id="GCL61486.1"/>
    </source>
</evidence>
<proteinExistence type="predicted"/>
<reference evidence="2" key="1">
    <citation type="submission" date="2019-03" db="EMBL/GenBank/DDBJ databases">
        <title>Aquabacterium pictum sp.nov., the first bacteriochlorophyll a-containing freshwater bacterium in the genus Aquabacterium of the class Betaproteobacteria.</title>
        <authorList>
            <person name="Hirose S."/>
            <person name="Tank M."/>
            <person name="Hara E."/>
            <person name="Tamaki H."/>
            <person name="Takaichi S."/>
            <person name="Haruta S."/>
            <person name="Hanada S."/>
        </authorList>
    </citation>
    <scope>NUCLEOTIDE SEQUENCE [LARGE SCALE GENOMIC DNA]</scope>
    <source>
        <strain evidence="2">W35</strain>
    </source>
</reference>
<evidence type="ECO:0008006" key="3">
    <source>
        <dbReference type="Google" id="ProtNLM"/>
    </source>
</evidence>
<dbReference type="EMBL" id="BJCL01000001">
    <property type="protein sequence ID" value="GCL61486.1"/>
    <property type="molecule type" value="Genomic_DNA"/>
</dbReference>
<name>A0A480AKE2_9BURK</name>
<gene>
    <name evidence="1" type="ORF">AQPW35_05670</name>
</gene>
<evidence type="ECO:0000313" key="2">
    <source>
        <dbReference type="Proteomes" id="UP000301751"/>
    </source>
</evidence>
<sequence>MLTLDTSAQTQIDANVRGVQWLVALDFASGMVRYTTHAVDIISGGYTWQGFGQLVTVNDLRESEDGSPGDVTLGLSVVSTAMLAAAIGSVENYRNRSARLSLQLIGPNFQPVGAPVARWSGYMNKVRIKRSSSKAGSSSGSIEMVCSRAGANRSRAATGLRHTHAQHIQRFPGDNGFEYLQTLIDKPALWVSKAFLQR</sequence>
<comment type="caution">
    <text evidence="1">The sequence shown here is derived from an EMBL/GenBank/DDBJ whole genome shotgun (WGS) entry which is preliminary data.</text>
</comment>
<organism evidence="1 2">
    <name type="scientific">Pseudaquabacterium pictum</name>
    <dbReference type="NCBI Taxonomy" id="2315236"/>
    <lineage>
        <taxon>Bacteria</taxon>
        <taxon>Pseudomonadati</taxon>
        <taxon>Pseudomonadota</taxon>
        <taxon>Betaproteobacteria</taxon>
        <taxon>Burkholderiales</taxon>
        <taxon>Sphaerotilaceae</taxon>
        <taxon>Pseudaquabacterium</taxon>
    </lineage>
</organism>
<dbReference type="AlphaFoldDB" id="A0A480AKE2"/>
<protein>
    <recommendedName>
        <fullName evidence="3">Bacteriophage phiJL001 Gp84 N-terminal domain-containing protein</fullName>
    </recommendedName>
</protein>
<dbReference type="RefSeq" id="WP_137731232.1">
    <property type="nucleotide sequence ID" value="NZ_BJCL01000001.1"/>
</dbReference>
<accession>A0A480AKE2</accession>
<dbReference type="Proteomes" id="UP000301751">
    <property type="component" value="Unassembled WGS sequence"/>
</dbReference>
<keyword evidence="2" id="KW-1185">Reference proteome</keyword>